<evidence type="ECO:0000256" key="1">
    <source>
        <dbReference type="SAM" id="Phobius"/>
    </source>
</evidence>
<evidence type="ECO:0000313" key="2">
    <source>
        <dbReference type="EMBL" id="MBD1422137.1"/>
    </source>
</evidence>
<gene>
    <name evidence="2" type="ORF">H8B21_11195</name>
</gene>
<proteinExistence type="predicted"/>
<feature type="transmembrane region" description="Helical" evidence="1">
    <location>
        <begin position="49"/>
        <end position="70"/>
    </location>
</feature>
<evidence type="ECO:0000313" key="3">
    <source>
        <dbReference type="Proteomes" id="UP000651112"/>
    </source>
</evidence>
<accession>A0ABR7XTC7</accession>
<organism evidence="2 3">
    <name type="scientific">Sphingobacterium chuzhouense</name>
    <dbReference type="NCBI Taxonomy" id="1742264"/>
    <lineage>
        <taxon>Bacteria</taxon>
        <taxon>Pseudomonadati</taxon>
        <taxon>Bacteroidota</taxon>
        <taxon>Sphingobacteriia</taxon>
        <taxon>Sphingobacteriales</taxon>
        <taxon>Sphingobacteriaceae</taxon>
        <taxon>Sphingobacterium</taxon>
    </lineage>
</organism>
<dbReference type="EMBL" id="JACNYL010000002">
    <property type="protein sequence ID" value="MBD1422137.1"/>
    <property type="molecule type" value="Genomic_DNA"/>
</dbReference>
<keyword evidence="1" id="KW-0472">Membrane</keyword>
<dbReference type="Proteomes" id="UP000651112">
    <property type="component" value="Unassembled WGS sequence"/>
</dbReference>
<name>A0ABR7XTC7_9SPHI</name>
<keyword evidence="1" id="KW-1133">Transmembrane helix</keyword>
<protein>
    <submittedName>
        <fullName evidence="2">Uncharacterized protein</fullName>
    </submittedName>
</protein>
<sequence length="86" mass="9656">MKRTNTYIAILLFLMPFELLACELCQQKQPKALRGITHGTGPNGDIDYIIIWGAVIIVAITLLLSIKYLVRPKESAPDHIKNVTIH</sequence>
<reference evidence="2 3" key="1">
    <citation type="submission" date="2020-08" db="EMBL/GenBank/DDBJ databases">
        <title>Sphingobacterium sp. DN00404 isolated from aquaculture water.</title>
        <authorList>
            <person name="Zhang M."/>
        </authorList>
    </citation>
    <scope>NUCLEOTIDE SEQUENCE [LARGE SCALE GENOMIC DNA]</scope>
    <source>
        <strain evidence="2 3">KCTC 42746</strain>
    </source>
</reference>
<keyword evidence="1" id="KW-0812">Transmembrane</keyword>
<comment type="caution">
    <text evidence="2">The sequence shown here is derived from an EMBL/GenBank/DDBJ whole genome shotgun (WGS) entry which is preliminary data.</text>
</comment>
<dbReference type="RefSeq" id="WP_190313831.1">
    <property type="nucleotide sequence ID" value="NZ_JACNYL010000002.1"/>
</dbReference>
<keyword evidence="3" id="KW-1185">Reference proteome</keyword>